<keyword evidence="9" id="KW-1185">Reference proteome</keyword>
<dbReference type="EMBL" id="FZMO01000335">
    <property type="protein sequence ID" value="SNQ50097.1"/>
    <property type="molecule type" value="Genomic_DNA"/>
</dbReference>
<dbReference type="GO" id="GO:0043546">
    <property type="term" value="F:molybdopterin cofactor binding"/>
    <property type="evidence" value="ECO:0007669"/>
    <property type="project" value="InterPro"/>
</dbReference>
<proteinExistence type="predicted"/>
<keyword evidence="3" id="KW-0560">Oxidoreductase</keyword>
<name>A0A2I2KWN7_9ACTN</name>
<dbReference type="Gene3D" id="3.40.50.740">
    <property type="match status" value="1"/>
</dbReference>
<dbReference type="GO" id="GO:0016491">
    <property type="term" value="F:oxidoreductase activity"/>
    <property type="evidence" value="ECO:0007669"/>
    <property type="project" value="UniProtKB-KW"/>
</dbReference>
<sequence>MPAPPHPGHRPTAVPATWEDRVDGAGPASNRQHAARGDVAMSRVHTTTPDGIRVGFRTCPLCESSCGLAVSLAGDEVVGIRGDAADVFSRGFLCPKGVSVAALDTDPDRVRTPLLRRGDDVVPVSWDDAFAEVHRRLVPILREHGPNAVALYSGNPTSHNLSGLLYTSVLLRALGTQNYFTATTLDAMPKMVAAGLMFGTQMSIAVPDVDRTDYLLVLGANPAESNGSLMTAPDMPGRLRALRARGGRLVVVDPRRTRTAELADEHVTLRPGTDAYFLFAVVHVLVAEGLVRLGHLDGLVNGVADVGRLATAFPPEAVASRCAVPAGTIRRLARELAAAPSAAVYGRLGTCAQEFGTLTSWLVDVINVLTGNLDRPGGAMFTLPASGSATTQGLPGRGQGVRFGRWHSRVGGHPEIFGELPAGCLAEEIDTPGTGQVRALVTLAGNPALSAPNGPRISRALASLDFMVSVDIYRNETTRHADLILPAPRILTRSHYDLGNYQLAVRNIANYSEPLVERAAGEFDEWEILLRLARIAQSATEPDDPDLSAEGLAAAVTATDDAIASRLAGRTARTIGAASGAELLAAVSPRRGPDRLLDLMLRGGPYRLSLDDLLAQPHGIDLGPLRTRLPDALRTPSGAVELAPAPIAADVDRLREALSSRSGEDTLILIGRRHLRSNNSWMHNIGTLVKGRDRCTVQVHPTDAARLALVDGQPARLSSHVGAVEAPVEITIAVMPGVVSLPHGWGHGRPGTNLRVAAGRPGTNVNDLIDETVMDPLSGNAVLNGIPVTVTPAAVTAS</sequence>
<evidence type="ECO:0000256" key="6">
    <source>
        <dbReference type="SAM" id="MobiDB-lite"/>
    </source>
</evidence>
<dbReference type="SMART" id="SM00926">
    <property type="entry name" value="Molybdop_Fe4S4"/>
    <property type="match status" value="1"/>
</dbReference>
<reference evidence="8 9" key="1">
    <citation type="submission" date="2017-06" db="EMBL/GenBank/DDBJ databases">
        <authorList>
            <person name="Kim H.J."/>
            <person name="Triplett B.A."/>
        </authorList>
    </citation>
    <scope>NUCLEOTIDE SEQUENCE [LARGE SCALE GENOMIC DNA]</scope>
    <source>
        <strain evidence="8">FRACA_ARgP5</strain>
    </source>
</reference>
<protein>
    <submittedName>
        <fullName evidence="8">Molybdopterin oxidoreductase</fullName>
    </submittedName>
</protein>
<evidence type="ECO:0000313" key="8">
    <source>
        <dbReference type="EMBL" id="SNQ50097.1"/>
    </source>
</evidence>
<dbReference type="Gene3D" id="3.40.228.10">
    <property type="entry name" value="Dimethylsulfoxide Reductase, domain 2"/>
    <property type="match status" value="1"/>
</dbReference>
<dbReference type="Pfam" id="PF00384">
    <property type="entry name" value="Molybdopterin"/>
    <property type="match status" value="1"/>
</dbReference>
<evidence type="ECO:0000256" key="3">
    <source>
        <dbReference type="ARBA" id="ARBA00023002"/>
    </source>
</evidence>
<dbReference type="Pfam" id="PF04879">
    <property type="entry name" value="Molybdop_Fe4S4"/>
    <property type="match status" value="1"/>
</dbReference>
<dbReference type="GO" id="GO:0016020">
    <property type="term" value="C:membrane"/>
    <property type="evidence" value="ECO:0007669"/>
    <property type="project" value="TreeGrafter"/>
</dbReference>
<dbReference type="GO" id="GO:0051539">
    <property type="term" value="F:4 iron, 4 sulfur cluster binding"/>
    <property type="evidence" value="ECO:0007669"/>
    <property type="project" value="UniProtKB-KW"/>
</dbReference>
<keyword evidence="1" id="KW-0004">4Fe-4S</keyword>
<evidence type="ECO:0000313" key="9">
    <source>
        <dbReference type="Proteomes" id="UP000234331"/>
    </source>
</evidence>
<feature type="region of interest" description="Disordered" evidence="6">
    <location>
        <begin position="1"/>
        <end position="37"/>
    </location>
</feature>
<dbReference type="SUPFAM" id="SSF50692">
    <property type="entry name" value="ADC-like"/>
    <property type="match status" value="1"/>
</dbReference>
<dbReference type="GO" id="GO:0046872">
    <property type="term" value="F:metal ion binding"/>
    <property type="evidence" value="ECO:0007669"/>
    <property type="project" value="UniProtKB-KW"/>
</dbReference>
<keyword evidence="4" id="KW-0408">Iron</keyword>
<dbReference type="Proteomes" id="UP000234331">
    <property type="component" value="Unassembled WGS sequence"/>
</dbReference>
<keyword evidence="5" id="KW-0411">Iron-sulfur</keyword>
<evidence type="ECO:0000256" key="4">
    <source>
        <dbReference type="ARBA" id="ARBA00023004"/>
    </source>
</evidence>
<dbReference type="SUPFAM" id="SSF53706">
    <property type="entry name" value="Formate dehydrogenase/DMSO reductase, domains 1-3"/>
    <property type="match status" value="1"/>
</dbReference>
<accession>A0A2I2KWN7</accession>
<dbReference type="InterPro" id="IPR050123">
    <property type="entry name" value="Prok_molybdopt-oxidoreductase"/>
</dbReference>
<evidence type="ECO:0000256" key="5">
    <source>
        <dbReference type="ARBA" id="ARBA00023014"/>
    </source>
</evidence>
<keyword evidence="2" id="KW-0479">Metal-binding</keyword>
<dbReference type="InterPro" id="IPR006963">
    <property type="entry name" value="Mopterin_OxRdtase_4Fe-4S_dom"/>
</dbReference>
<dbReference type="PANTHER" id="PTHR43105:SF9">
    <property type="entry name" value="NADPH-FE(3+) OXIDOREDUCTASE SUBUNIT ALPHA"/>
    <property type="match status" value="1"/>
</dbReference>
<dbReference type="InterPro" id="IPR006657">
    <property type="entry name" value="MoPterin_dinucl-bd_dom"/>
</dbReference>
<evidence type="ECO:0000256" key="2">
    <source>
        <dbReference type="ARBA" id="ARBA00022723"/>
    </source>
</evidence>
<dbReference type="Gene3D" id="2.40.40.20">
    <property type="match status" value="1"/>
</dbReference>
<dbReference type="InterPro" id="IPR006656">
    <property type="entry name" value="Mopterin_OxRdtase"/>
</dbReference>
<feature type="domain" description="4Fe-4S Mo/W bis-MGD-type" evidence="7">
    <location>
        <begin position="52"/>
        <end position="108"/>
    </location>
</feature>
<dbReference type="Pfam" id="PF01568">
    <property type="entry name" value="Molydop_binding"/>
    <property type="match status" value="1"/>
</dbReference>
<evidence type="ECO:0000256" key="1">
    <source>
        <dbReference type="ARBA" id="ARBA00022485"/>
    </source>
</evidence>
<dbReference type="InterPro" id="IPR009010">
    <property type="entry name" value="Asp_de-COase-like_dom_sf"/>
</dbReference>
<dbReference type="CDD" id="cd02782">
    <property type="entry name" value="MopB_CT_1"/>
    <property type="match status" value="1"/>
</dbReference>
<evidence type="ECO:0000259" key="7">
    <source>
        <dbReference type="PROSITE" id="PS51669"/>
    </source>
</evidence>
<gene>
    <name evidence="8" type="ORF">FRACA_400030</name>
</gene>
<dbReference type="AlphaFoldDB" id="A0A2I2KWN7"/>
<organism evidence="8 9">
    <name type="scientific">Frankia canadensis</name>
    <dbReference type="NCBI Taxonomy" id="1836972"/>
    <lineage>
        <taxon>Bacteria</taxon>
        <taxon>Bacillati</taxon>
        <taxon>Actinomycetota</taxon>
        <taxon>Actinomycetes</taxon>
        <taxon>Frankiales</taxon>
        <taxon>Frankiaceae</taxon>
        <taxon>Frankia</taxon>
    </lineage>
</organism>
<dbReference type="PROSITE" id="PS51669">
    <property type="entry name" value="4FE4S_MOW_BIS_MGD"/>
    <property type="match status" value="1"/>
</dbReference>
<dbReference type="PANTHER" id="PTHR43105">
    <property type="entry name" value="RESPIRATORY NITRATE REDUCTASE"/>
    <property type="match status" value="1"/>
</dbReference>
<dbReference type="Gene3D" id="2.20.25.90">
    <property type="entry name" value="ADC-like domains"/>
    <property type="match status" value="1"/>
</dbReference>